<evidence type="ECO:0000313" key="2">
    <source>
        <dbReference type="EMBL" id="MSN96552.1"/>
    </source>
</evidence>
<sequence length="182" mass="20000">MKKVAIILADGFEEIEAVSVMDILRRAGIEALGVGLQNLEVNGAHNIQIKADLILDDIKVDEFVAIVLPGGLPGAKYLANSQKLGEILREFNLKNLKIAAICAAPWALSTANVLKNSYTCYPGFEKNIDHSGYEDNKNVVIDQNIITSKGPATAMEFALNLVKEICSYEKYMEIKKDLLFVD</sequence>
<dbReference type="InterPro" id="IPR050325">
    <property type="entry name" value="Prot/Nucl_acid_deglycase"/>
</dbReference>
<dbReference type="NCBIfam" id="TIGR01383">
    <property type="entry name" value="not_thiJ"/>
    <property type="match status" value="1"/>
</dbReference>
<dbReference type="Pfam" id="PF01965">
    <property type="entry name" value="DJ-1_PfpI"/>
    <property type="match status" value="1"/>
</dbReference>
<proteinExistence type="predicted"/>
<dbReference type="EMBL" id="VWSJ01000017">
    <property type="protein sequence ID" value="MSN96552.1"/>
    <property type="molecule type" value="Genomic_DNA"/>
</dbReference>
<reference evidence="2 3" key="2">
    <citation type="submission" date="2020-03" db="EMBL/GenBank/DDBJ databases">
        <title>Campylobacter portucalensis sp. nov., a new species of Campylobacter isolated from the reproductive tract of bulls.</title>
        <authorList>
            <person name="Silva M.F."/>
            <person name="Pereira G."/>
            <person name="Carneiro C."/>
            <person name="Hemphill A."/>
            <person name="Mateus L."/>
            <person name="Lopes-Da-Costa L."/>
            <person name="Silva E."/>
        </authorList>
    </citation>
    <scope>NUCLEOTIDE SEQUENCE [LARGE SCALE GENOMIC DNA]</scope>
    <source>
        <strain evidence="2 3">FMV-PI01</strain>
    </source>
</reference>
<dbReference type="InterPro" id="IPR002818">
    <property type="entry name" value="DJ-1/PfpI"/>
</dbReference>
<dbReference type="PANTHER" id="PTHR48094">
    <property type="entry name" value="PROTEIN/NUCLEIC ACID DEGLYCASE DJ-1-RELATED"/>
    <property type="match status" value="1"/>
</dbReference>
<dbReference type="AlphaFoldDB" id="A0A6L5WJB5"/>
<accession>A0A6L5WJB5</accession>
<dbReference type="GO" id="GO:0005737">
    <property type="term" value="C:cytoplasm"/>
    <property type="evidence" value="ECO:0007669"/>
    <property type="project" value="TreeGrafter"/>
</dbReference>
<dbReference type="Proteomes" id="UP000476338">
    <property type="component" value="Unassembled WGS sequence"/>
</dbReference>
<comment type="caution">
    <text evidence="2">The sequence shown here is derived from an EMBL/GenBank/DDBJ whole genome shotgun (WGS) entry which is preliminary data.</text>
</comment>
<name>A0A6L5WJB5_9BACT</name>
<keyword evidence="3" id="KW-1185">Reference proteome</keyword>
<protein>
    <submittedName>
        <fullName evidence="2">DJ-1/PfpI family protein</fullName>
    </submittedName>
</protein>
<dbReference type="SUPFAM" id="SSF52317">
    <property type="entry name" value="Class I glutamine amidotransferase-like"/>
    <property type="match status" value="1"/>
</dbReference>
<reference evidence="2 3" key="1">
    <citation type="submission" date="2019-09" db="EMBL/GenBank/DDBJ databases">
        <authorList>
            <person name="Silva M."/>
            <person name="Pereira G."/>
            <person name="Lopes-Da-Costa L."/>
            <person name="Silva E."/>
        </authorList>
    </citation>
    <scope>NUCLEOTIDE SEQUENCE [LARGE SCALE GENOMIC DNA]</scope>
    <source>
        <strain evidence="2 3">FMV-PI01</strain>
    </source>
</reference>
<dbReference type="RefSeq" id="WP_154570820.1">
    <property type="nucleotide sequence ID" value="NZ_VWSJ01000017.1"/>
</dbReference>
<organism evidence="2 3">
    <name type="scientific">Campylobacter portucalensis</name>
    <dbReference type="NCBI Taxonomy" id="2608384"/>
    <lineage>
        <taxon>Bacteria</taxon>
        <taxon>Pseudomonadati</taxon>
        <taxon>Campylobacterota</taxon>
        <taxon>Epsilonproteobacteria</taxon>
        <taxon>Campylobacterales</taxon>
        <taxon>Campylobacteraceae</taxon>
        <taxon>Campylobacter</taxon>
    </lineage>
</organism>
<dbReference type="InterPro" id="IPR029062">
    <property type="entry name" value="Class_I_gatase-like"/>
</dbReference>
<evidence type="ECO:0000313" key="3">
    <source>
        <dbReference type="Proteomes" id="UP000476338"/>
    </source>
</evidence>
<feature type="domain" description="DJ-1/PfpI" evidence="1">
    <location>
        <begin position="2"/>
        <end position="164"/>
    </location>
</feature>
<dbReference type="PANTHER" id="PTHR48094:SF12">
    <property type="entry name" value="PARKINSON DISEASE PROTEIN 7 HOMOLOG"/>
    <property type="match status" value="1"/>
</dbReference>
<gene>
    <name evidence="2" type="ORF">F1B92_05115</name>
</gene>
<dbReference type="Gene3D" id="3.40.50.880">
    <property type="match status" value="1"/>
</dbReference>
<evidence type="ECO:0000259" key="1">
    <source>
        <dbReference type="Pfam" id="PF01965"/>
    </source>
</evidence>
<dbReference type="CDD" id="cd03135">
    <property type="entry name" value="GATase1_DJ-1"/>
    <property type="match status" value="1"/>
</dbReference>
<dbReference type="InterPro" id="IPR006287">
    <property type="entry name" value="DJ-1"/>
</dbReference>